<gene>
    <name evidence="1" type="ordered locus">SCO0032</name>
    <name evidence="1" type="ORF">SCJ4.13c</name>
</gene>
<accession>Q9S1W0</accession>
<organism evidence="1 2">
    <name type="scientific">Streptomyces coelicolor (strain ATCC BAA-471 / A3(2) / M145)</name>
    <dbReference type="NCBI Taxonomy" id="100226"/>
    <lineage>
        <taxon>Bacteria</taxon>
        <taxon>Bacillati</taxon>
        <taxon>Actinomycetota</taxon>
        <taxon>Actinomycetes</taxon>
        <taxon>Kitasatosporales</taxon>
        <taxon>Streptomycetaceae</taxon>
        <taxon>Streptomyces</taxon>
        <taxon>Streptomyces albidoflavus group</taxon>
    </lineage>
</organism>
<sequence>MLMSHGGEVEEGACQCSFI</sequence>
<dbReference type="KEGG" id="sco:SCO0032"/>
<reference evidence="1 2" key="2">
    <citation type="journal article" date="2002" name="Nature">
        <title>Complete genome sequence of the model actinomycete Streptomyces coelicolor A3(2).</title>
        <authorList>
            <person name="Bentley S.D."/>
            <person name="Chater K.F."/>
            <person name="Cerdeno-Tarraga A.M."/>
            <person name="Challis G.L."/>
            <person name="Thomson N.R."/>
            <person name="James K.D."/>
            <person name="Harris D.E."/>
            <person name="Quail M.A."/>
            <person name="Kieser H."/>
            <person name="Harper D."/>
            <person name="Bateman A."/>
            <person name="Brown S."/>
            <person name="Chandra G."/>
            <person name="Chen C.W."/>
            <person name="Collins M."/>
            <person name="Cronin A."/>
            <person name="Fraser A."/>
            <person name="Goble A."/>
            <person name="Hidalgo J."/>
            <person name="Hornsby T."/>
            <person name="Howarth S."/>
            <person name="Huang C.H."/>
            <person name="Kieser T."/>
            <person name="Larke L."/>
            <person name="Murphy L."/>
            <person name="Oliver K."/>
            <person name="O'Neil S."/>
            <person name="Rabbinowitsch E."/>
            <person name="Rajandream M.A."/>
            <person name="Rutherford K."/>
            <person name="Rutter S."/>
            <person name="Seeger K."/>
            <person name="Saunders D."/>
            <person name="Sharp S."/>
            <person name="Squares R."/>
            <person name="Squares S."/>
            <person name="Taylor K."/>
            <person name="Warren T."/>
            <person name="Wietzorrek A."/>
            <person name="Woodward J."/>
            <person name="Barrell B.G."/>
            <person name="Parkhill J."/>
            <person name="Hopwood D.A."/>
        </authorList>
    </citation>
    <scope>NUCLEOTIDE SEQUENCE [LARGE SCALE GENOMIC DNA]</scope>
    <source>
        <strain evidence="2">ATCC BAA-471 / A3(2) / M145</strain>
    </source>
</reference>
<name>Q9S1W0_STRCO</name>
<dbReference type="AlphaFoldDB" id="Q9S1W0"/>
<protein>
    <submittedName>
        <fullName evidence="1">Uncharacterized protein</fullName>
    </submittedName>
</protein>
<keyword evidence="2" id="KW-1185">Reference proteome</keyword>
<dbReference type="PIR" id="T37096">
    <property type="entry name" value="T37096"/>
</dbReference>
<dbReference type="EMBL" id="AL645882">
    <property type="protein sequence ID" value="CAB52947.1"/>
    <property type="molecule type" value="Genomic_DNA"/>
</dbReference>
<dbReference type="HOGENOM" id="CLU_3429884_0_0_11"/>
<evidence type="ECO:0000313" key="2">
    <source>
        <dbReference type="Proteomes" id="UP000001973"/>
    </source>
</evidence>
<reference evidence="1 2" key="1">
    <citation type="journal article" date="1996" name="Mol. Microbiol.">
        <title>A set of ordered cosmids and a detailed genetic and physical map for the 8 Mb Streptomyces coelicolor A3(2) chromosome.</title>
        <authorList>
            <person name="Redenbach M."/>
            <person name="Kieser H.M."/>
            <person name="Denapaite D."/>
            <person name="Eichner A."/>
            <person name="Cullum J."/>
            <person name="Kinashi H."/>
            <person name="Hopwood D.A."/>
        </authorList>
    </citation>
    <scope>NUCLEOTIDE SEQUENCE [LARGE SCALE GENOMIC DNA]</scope>
    <source>
        <strain evidence="2">ATCC BAA-471 / A3(2) / M145</strain>
    </source>
</reference>
<proteinExistence type="predicted"/>
<dbReference type="Proteomes" id="UP000001973">
    <property type="component" value="Chromosome"/>
</dbReference>
<dbReference type="InParanoid" id="Q9S1W0"/>
<evidence type="ECO:0000313" key="1">
    <source>
        <dbReference type="EMBL" id="CAB52947.1"/>
    </source>
</evidence>
<dbReference type="EMBL" id="AL939104">
    <property type="protein sequence ID" value="CAB52947.1"/>
    <property type="molecule type" value="Genomic_DNA"/>
</dbReference>